<dbReference type="PANTHER" id="PTHR42929:SF1">
    <property type="entry name" value="INNER MEMBRANE ABC TRANSPORTER PERMEASE PROTEIN YDCU-RELATED"/>
    <property type="match status" value="1"/>
</dbReference>
<dbReference type="GO" id="GO:0005886">
    <property type="term" value="C:plasma membrane"/>
    <property type="evidence" value="ECO:0007669"/>
    <property type="project" value="UniProtKB-SubCell"/>
</dbReference>
<evidence type="ECO:0000256" key="8">
    <source>
        <dbReference type="RuleBase" id="RU363032"/>
    </source>
</evidence>
<evidence type="ECO:0000256" key="7">
    <source>
        <dbReference type="ARBA" id="ARBA00023136"/>
    </source>
</evidence>
<dbReference type="InterPro" id="IPR000515">
    <property type="entry name" value="MetI-like"/>
</dbReference>
<proteinExistence type="inferred from homology"/>
<feature type="domain" description="ABC transmembrane type-1" evidence="9">
    <location>
        <begin position="68"/>
        <end position="285"/>
    </location>
</feature>
<evidence type="ECO:0000256" key="6">
    <source>
        <dbReference type="ARBA" id="ARBA00022989"/>
    </source>
</evidence>
<gene>
    <name evidence="10" type="ORF">FRZ44_37680</name>
</gene>
<dbReference type="KEGG" id="htq:FRZ44_37680"/>
<dbReference type="PROSITE" id="PS50928">
    <property type="entry name" value="ABC_TM1"/>
    <property type="match status" value="1"/>
</dbReference>
<evidence type="ECO:0000256" key="1">
    <source>
        <dbReference type="ARBA" id="ARBA00004651"/>
    </source>
</evidence>
<keyword evidence="5 8" id="KW-0812">Transmembrane</keyword>
<evidence type="ECO:0000313" key="10">
    <source>
        <dbReference type="EMBL" id="QEX18461.1"/>
    </source>
</evidence>
<protein>
    <submittedName>
        <fullName evidence="10">Spermidine/putrescine ABC transporter permease</fullName>
    </submittedName>
</protein>
<comment type="similarity">
    <text evidence="2">Belongs to the binding-protein-dependent transport system permease family. CysTW subfamily.</text>
</comment>
<comment type="subcellular location">
    <subcellularLocation>
        <location evidence="1 8">Cell membrane</location>
        <topology evidence="1 8">Multi-pass membrane protein</topology>
    </subcellularLocation>
</comment>
<evidence type="ECO:0000256" key="5">
    <source>
        <dbReference type="ARBA" id="ARBA00022692"/>
    </source>
</evidence>
<keyword evidence="11" id="KW-1185">Reference proteome</keyword>
<dbReference type="SUPFAM" id="SSF161098">
    <property type="entry name" value="MetI-like"/>
    <property type="match status" value="1"/>
</dbReference>
<evidence type="ECO:0000256" key="4">
    <source>
        <dbReference type="ARBA" id="ARBA00022475"/>
    </source>
</evidence>
<evidence type="ECO:0000259" key="9">
    <source>
        <dbReference type="PROSITE" id="PS50928"/>
    </source>
</evidence>
<keyword evidence="7 8" id="KW-0472">Membrane</keyword>
<feature type="transmembrane region" description="Helical" evidence="8">
    <location>
        <begin position="9"/>
        <end position="36"/>
    </location>
</feature>
<keyword evidence="3 8" id="KW-0813">Transport</keyword>
<dbReference type="InterPro" id="IPR035906">
    <property type="entry name" value="MetI-like_sf"/>
</dbReference>
<feature type="transmembrane region" description="Helical" evidence="8">
    <location>
        <begin position="264"/>
        <end position="284"/>
    </location>
</feature>
<dbReference type="EMBL" id="CP042906">
    <property type="protein sequence ID" value="QEX18461.1"/>
    <property type="molecule type" value="Genomic_DNA"/>
</dbReference>
<dbReference type="AlphaFoldDB" id="A0A5J6MMN8"/>
<evidence type="ECO:0000313" key="11">
    <source>
        <dbReference type="Proteomes" id="UP000326202"/>
    </source>
</evidence>
<name>A0A5J6MMN8_9PROT</name>
<evidence type="ECO:0000256" key="3">
    <source>
        <dbReference type="ARBA" id="ARBA00022448"/>
    </source>
</evidence>
<keyword evidence="4" id="KW-1003">Cell membrane</keyword>
<dbReference type="OrthoDB" id="7915284at2"/>
<reference evidence="10 11" key="1">
    <citation type="submission" date="2019-08" db="EMBL/GenBank/DDBJ databases">
        <title>Hyperibacter terrae gen. nov., sp. nov. and Hyperibacter viscosus sp. nov., two new members in the family Rhodospirillaceae isolated from the rhizosphere of Hypericum perforatum.</title>
        <authorList>
            <person name="Noviana Z."/>
        </authorList>
    </citation>
    <scope>NUCLEOTIDE SEQUENCE [LARGE SCALE GENOMIC DNA]</scope>
    <source>
        <strain evidence="10 11">R5913</strain>
    </source>
</reference>
<feature type="transmembrane region" description="Helical" evidence="8">
    <location>
        <begin position="165"/>
        <end position="187"/>
    </location>
</feature>
<organism evidence="10 11">
    <name type="scientific">Hypericibacter terrae</name>
    <dbReference type="NCBI Taxonomy" id="2602015"/>
    <lineage>
        <taxon>Bacteria</taxon>
        <taxon>Pseudomonadati</taxon>
        <taxon>Pseudomonadota</taxon>
        <taxon>Alphaproteobacteria</taxon>
        <taxon>Rhodospirillales</taxon>
        <taxon>Dongiaceae</taxon>
        <taxon>Hypericibacter</taxon>
    </lineage>
</organism>
<sequence>MQDWRRNKLVFFVLLIPPTAWLVIFFTIPLAVVWVYSFGERGPLGQTLLAFSFANYARTMEWVNLYITLKSLWIATVTTAICLAMGFPLAMGVAFAPPRYKNLLLLLVILPFWTNLLIRTYAWIAVLRTNGYVNFFLEWVWSGLDWVFGGLLGEFQPLELLYNQGAVIVGLVYVNLPFMVLPLYATLEKLDKSYLEASLDLGASQWRTLFSVTVPLALPGIFTGGLLSFILALGSYLTPDLLGGTDSIMIGNLIAQQFGPARDWAFGSAISFILMYVTFICLWVKAVLAGREGAVNY</sequence>
<dbReference type="GO" id="GO:0055085">
    <property type="term" value="P:transmembrane transport"/>
    <property type="evidence" value="ECO:0007669"/>
    <property type="project" value="InterPro"/>
</dbReference>
<feature type="transmembrane region" description="Helical" evidence="8">
    <location>
        <begin position="208"/>
        <end position="233"/>
    </location>
</feature>
<accession>A0A5J6MMN8</accession>
<dbReference type="CDD" id="cd06261">
    <property type="entry name" value="TM_PBP2"/>
    <property type="match status" value="1"/>
</dbReference>
<dbReference type="PANTHER" id="PTHR42929">
    <property type="entry name" value="INNER MEMBRANE ABC TRANSPORTER PERMEASE PROTEIN YDCU-RELATED-RELATED"/>
    <property type="match status" value="1"/>
</dbReference>
<dbReference type="Proteomes" id="UP000326202">
    <property type="component" value="Chromosome"/>
</dbReference>
<dbReference type="Gene3D" id="1.10.3720.10">
    <property type="entry name" value="MetI-like"/>
    <property type="match status" value="1"/>
</dbReference>
<dbReference type="Pfam" id="PF00528">
    <property type="entry name" value="BPD_transp_1"/>
    <property type="match status" value="1"/>
</dbReference>
<evidence type="ECO:0000256" key="2">
    <source>
        <dbReference type="ARBA" id="ARBA00007069"/>
    </source>
</evidence>
<dbReference type="RefSeq" id="WP_151178618.1">
    <property type="nucleotide sequence ID" value="NZ_CP042906.1"/>
</dbReference>
<feature type="transmembrane region" description="Helical" evidence="8">
    <location>
        <begin position="72"/>
        <end position="96"/>
    </location>
</feature>
<keyword evidence="6 8" id="KW-1133">Transmembrane helix</keyword>
<feature type="transmembrane region" description="Helical" evidence="8">
    <location>
        <begin position="103"/>
        <end position="124"/>
    </location>
</feature>